<reference key="1">
    <citation type="journal article" date="2007" name="Nature">
        <title>The medaka draft genome and insights into vertebrate genome evolution.</title>
        <authorList>
            <person name="Kasahara M."/>
            <person name="Naruse K."/>
            <person name="Sasaki S."/>
            <person name="Nakatani Y."/>
            <person name="Qu W."/>
            <person name="Ahsan B."/>
            <person name="Yamada T."/>
            <person name="Nagayasu Y."/>
            <person name="Doi K."/>
            <person name="Kasai Y."/>
            <person name="Jindo T."/>
            <person name="Kobayashi D."/>
            <person name="Shimada A."/>
            <person name="Toyoda A."/>
            <person name="Kuroki Y."/>
            <person name="Fujiyama A."/>
            <person name="Sasaki T."/>
            <person name="Shimizu A."/>
            <person name="Asakawa S."/>
            <person name="Shimizu N."/>
            <person name="Hashimoto S."/>
            <person name="Yang J."/>
            <person name="Lee Y."/>
            <person name="Matsushima K."/>
            <person name="Sugano S."/>
            <person name="Sakaizumi M."/>
            <person name="Narita T."/>
            <person name="Ohishi K."/>
            <person name="Haga S."/>
            <person name="Ohta F."/>
            <person name="Nomoto H."/>
            <person name="Nogata K."/>
            <person name="Morishita T."/>
            <person name="Endo T."/>
            <person name="Shin-I T."/>
            <person name="Takeda H."/>
            <person name="Morishita S."/>
            <person name="Kohara Y."/>
        </authorList>
    </citation>
    <scope>NUCLEOTIDE SEQUENCE [LARGE SCALE GENOMIC DNA]</scope>
    <source>
        <strain>Hd-rR</strain>
    </source>
</reference>
<evidence type="ECO:0000313" key="3">
    <source>
        <dbReference type="Ensembl" id="ENSORLP00015005794.1"/>
    </source>
</evidence>
<dbReference type="InterPro" id="IPR022140">
    <property type="entry name" value="Kinesin-like_KIF1-typ"/>
</dbReference>
<proteinExistence type="predicted"/>
<dbReference type="Proteomes" id="UP000265200">
    <property type="component" value="Chromosome 4"/>
</dbReference>
<dbReference type="AlphaFoldDB" id="A0A3P9HDU0"/>
<evidence type="ECO:0000259" key="2">
    <source>
        <dbReference type="Pfam" id="PF12423"/>
    </source>
</evidence>
<evidence type="ECO:0000256" key="1">
    <source>
        <dbReference type="SAM" id="MobiDB-lite"/>
    </source>
</evidence>
<dbReference type="PANTHER" id="PTHR47117">
    <property type="entry name" value="STAR-RELATED LIPID TRANSFER PROTEIN 9"/>
    <property type="match status" value="1"/>
</dbReference>
<accession>A0A3P9HDU0</accession>
<reference evidence="3 4" key="2">
    <citation type="submission" date="2017-04" db="EMBL/GenBank/DDBJ databases">
        <title>CpG methylation of centromeres and impact of large insertions on vertebrate speciation.</title>
        <authorList>
            <person name="Ichikawa K."/>
            <person name="Yoshimura J."/>
            <person name="Morishita S."/>
        </authorList>
    </citation>
    <scope>NUCLEOTIDE SEQUENCE</scope>
    <source>
        <strain evidence="3 4">HSOK</strain>
    </source>
</reference>
<dbReference type="Ensembl" id="ENSORLT00015005333.1">
    <property type="protein sequence ID" value="ENSORLP00015005794.1"/>
    <property type="gene ID" value="ENSORLG00015006626.1"/>
</dbReference>
<sequence length="498" mass="55577">MREMYDRAADVPNTATEECENAMTGGDPFYDRFPWFRLVGRNPIFNTCMSERMSDPTPSPTLSTSEITELATSQREEDDDDDDDDDGGALCRGSSEGQDPFYDRSPLFSVVGRAFVYLSNLLYPVPLVHRVAIVSEKGEVKGFLRVAVQAISADEEAPDYGSGVRQSGTAKISFEDQQYERSESCSAGLSRTGISQEELRIVEGEGQNAEVGPSADEVNNNTDELENPLKACLDGASEATLEHLRIGNVFTFRVTVLQASSISAEYADIFCQFNFIHRHDEAFSTEPLKNTGRGPPLGFYHVQNIAVEVTKSFVDYIKTQPVVFEVFGHYQKQPFLPLCKDVMSPLRPCRRQFPQVMPLSKPVPATKLKAMARPQAGPCHCKYDLMVFFEICELEATGEYIPAVVDHRGGMPCHGTFLLHQVWIHELLFLWTCGRRLRNTPEADETIMDPNILSLNILSAGYVKPLLDDRSQRPAVWRLWGDTMIILPQGQLSPSPVG</sequence>
<name>A0A3P9HDU0_ORYLA</name>
<reference evidence="3" key="4">
    <citation type="submission" date="2025-09" db="UniProtKB">
        <authorList>
            <consortium name="Ensembl"/>
        </authorList>
    </citation>
    <scope>IDENTIFICATION</scope>
    <source>
        <strain evidence="3">HSOK</strain>
    </source>
</reference>
<organism evidence="3 4">
    <name type="scientific">Oryzias latipes</name>
    <name type="common">Japanese rice fish</name>
    <name type="synonym">Japanese killifish</name>
    <dbReference type="NCBI Taxonomy" id="8090"/>
    <lineage>
        <taxon>Eukaryota</taxon>
        <taxon>Metazoa</taxon>
        <taxon>Chordata</taxon>
        <taxon>Craniata</taxon>
        <taxon>Vertebrata</taxon>
        <taxon>Euteleostomi</taxon>
        <taxon>Actinopterygii</taxon>
        <taxon>Neopterygii</taxon>
        <taxon>Teleostei</taxon>
        <taxon>Neoteleostei</taxon>
        <taxon>Acanthomorphata</taxon>
        <taxon>Ovalentaria</taxon>
        <taxon>Atherinomorphae</taxon>
        <taxon>Beloniformes</taxon>
        <taxon>Adrianichthyidae</taxon>
        <taxon>Oryziinae</taxon>
        <taxon>Oryzias</taxon>
    </lineage>
</organism>
<dbReference type="Pfam" id="PF12423">
    <property type="entry name" value="KIF1B"/>
    <property type="match status" value="1"/>
</dbReference>
<feature type="compositionally biased region" description="Acidic residues" evidence="1">
    <location>
        <begin position="76"/>
        <end position="87"/>
    </location>
</feature>
<reference evidence="3" key="3">
    <citation type="submission" date="2025-08" db="UniProtKB">
        <authorList>
            <consortium name="Ensembl"/>
        </authorList>
    </citation>
    <scope>IDENTIFICATION</scope>
    <source>
        <strain evidence="3">HSOK</strain>
    </source>
</reference>
<feature type="region of interest" description="Disordered" evidence="1">
    <location>
        <begin position="49"/>
        <end position="97"/>
    </location>
</feature>
<evidence type="ECO:0000313" key="4">
    <source>
        <dbReference type="Proteomes" id="UP000265200"/>
    </source>
</evidence>
<dbReference type="PANTHER" id="PTHR47117:SF2">
    <property type="entry name" value="KINESIN-LIKE PROTEIN KIF1A ISOFORM X1"/>
    <property type="match status" value="1"/>
</dbReference>
<protein>
    <recommendedName>
        <fullName evidence="2">Kinesin-like KIF1-type domain-containing protein</fullName>
    </recommendedName>
</protein>
<feature type="domain" description="Kinesin-like KIF1-type" evidence="2">
    <location>
        <begin position="1"/>
        <end position="41"/>
    </location>
</feature>